<keyword evidence="2" id="KW-1185">Reference proteome</keyword>
<gene>
    <name evidence="1" type="ORF">AS026_31215</name>
</gene>
<dbReference type="EMBL" id="LNCD01000031">
    <property type="protein sequence ID" value="KWV57114.1"/>
    <property type="molecule type" value="Genomic_DNA"/>
</dbReference>
<name>A0A109JXW0_9HYPH</name>
<dbReference type="RefSeq" id="WP_062368808.1">
    <property type="nucleotide sequence ID" value="NZ_LNCD01000031.1"/>
</dbReference>
<dbReference type="AlphaFoldDB" id="A0A109JXW0"/>
<proteinExistence type="predicted"/>
<accession>A0A109JXW0</accession>
<organism evidence="1 2">
    <name type="scientific">Rhizobium altiplani</name>
    <dbReference type="NCBI Taxonomy" id="1864509"/>
    <lineage>
        <taxon>Bacteria</taxon>
        <taxon>Pseudomonadati</taxon>
        <taxon>Pseudomonadota</taxon>
        <taxon>Alphaproteobacteria</taxon>
        <taxon>Hyphomicrobiales</taxon>
        <taxon>Rhizobiaceae</taxon>
        <taxon>Rhizobium/Agrobacterium group</taxon>
        <taxon>Rhizobium</taxon>
    </lineage>
</organism>
<evidence type="ECO:0000313" key="2">
    <source>
        <dbReference type="Proteomes" id="UP000068164"/>
    </source>
</evidence>
<dbReference type="OrthoDB" id="8404302at2"/>
<dbReference type="Proteomes" id="UP000068164">
    <property type="component" value="Unassembled WGS sequence"/>
</dbReference>
<sequence length="88" mass="10296">MRQTFDPFAHGWLLLQMRCPALRALRGKQHRVKDLCESYSEVVLYLEWLRTSGDKKLLGEYGQLCADLEQDVYWFLVFFDAHPEAGMG</sequence>
<comment type="caution">
    <text evidence="1">The sequence shown here is derived from an EMBL/GenBank/DDBJ whole genome shotgun (WGS) entry which is preliminary data.</text>
</comment>
<reference evidence="1 2" key="1">
    <citation type="submission" date="2015-11" db="EMBL/GenBank/DDBJ databases">
        <title>Draft Genome Sequence of the Strain BR 10423 (Rhizobium sp.) isolated from nodules of Mimosa pudica.</title>
        <authorList>
            <person name="Barauna A.C."/>
            <person name="Zilli J.E."/>
            <person name="Simoes-Araujo J.L."/>
            <person name="Reis V.M."/>
            <person name="James E.K."/>
            <person name="Reis F.B.Jr."/>
            <person name="Rouws L.F."/>
            <person name="Passos S.R."/>
            <person name="Gois S.R."/>
        </authorList>
    </citation>
    <scope>NUCLEOTIDE SEQUENCE [LARGE SCALE GENOMIC DNA]</scope>
    <source>
        <strain evidence="1 2">BR10423</strain>
    </source>
</reference>
<protein>
    <submittedName>
        <fullName evidence="1">Uncharacterized protein</fullName>
    </submittedName>
</protein>
<evidence type="ECO:0000313" key="1">
    <source>
        <dbReference type="EMBL" id="KWV57114.1"/>
    </source>
</evidence>